<dbReference type="Proteomes" id="UP000004221">
    <property type="component" value="Unassembled WGS sequence"/>
</dbReference>
<evidence type="ECO:0000313" key="2">
    <source>
        <dbReference type="Proteomes" id="UP000004221"/>
    </source>
</evidence>
<sequence>MQQLRYYQSRLGTHLLAVSLSKHLKARGMGNKHAIASLILKLYSCKEYVERVIAMQIPDLKAPRADQRR</sequence>
<comment type="caution">
    <text evidence="1">The sequence shown here is derived from an EMBL/GenBank/DDBJ whole genome shotgun (WGS) entry which is preliminary data.</text>
</comment>
<gene>
    <name evidence="1" type="ORF">NITHO_1920004</name>
</gene>
<dbReference type="EMBL" id="CAGS01000104">
    <property type="protein sequence ID" value="CCF83143.1"/>
    <property type="molecule type" value="Genomic_DNA"/>
</dbReference>
<protein>
    <submittedName>
        <fullName evidence="1">Uncharacterized protein</fullName>
    </submittedName>
</protein>
<reference evidence="1 2" key="1">
    <citation type="journal article" date="2012" name="ISME J.">
        <title>Nitrification expanded: discovery, physiology and genomics of a nitrite-oxidizing bacterium from the phylum Chloroflexi.</title>
        <authorList>
            <person name="Sorokin D.Y."/>
            <person name="Lucker S."/>
            <person name="Vejmelkova D."/>
            <person name="Kostrikina N.A."/>
            <person name="Kleerebezem R."/>
            <person name="Rijpstra W.I."/>
            <person name="Damste J.S."/>
            <person name="Le Paslier D."/>
            <person name="Muyzer G."/>
            <person name="Wagner M."/>
            <person name="van Loosdrecht M.C."/>
            <person name="Daims H."/>
        </authorList>
    </citation>
    <scope>NUCLEOTIDE SEQUENCE [LARGE SCALE GENOMIC DNA]</scope>
    <source>
        <strain evidence="2">none</strain>
    </source>
</reference>
<proteinExistence type="predicted"/>
<keyword evidence="2" id="KW-1185">Reference proteome</keyword>
<accession>I4EEN1</accession>
<organism evidence="1 2">
    <name type="scientific">Nitrolancea hollandica Lb</name>
    <dbReference type="NCBI Taxonomy" id="1129897"/>
    <lineage>
        <taxon>Bacteria</taxon>
        <taxon>Pseudomonadati</taxon>
        <taxon>Thermomicrobiota</taxon>
        <taxon>Thermomicrobia</taxon>
        <taxon>Sphaerobacterales</taxon>
        <taxon>Sphaerobacterineae</taxon>
        <taxon>Sphaerobacteraceae</taxon>
        <taxon>Nitrolancea</taxon>
    </lineage>
</organism>
<name>I4EEN1_9BACT</name>
<dbReference type="AlphaFoldDB" id="I4EEN1"/>
<evidence type="ECO:0000313" key="1">
    <source>
        <dbReference type="EMBL" id="CCF83143.1"/>
    </source>
</evidence>